<dbReference type="PROSITE" id="PS50292">
    <property type="entry name" value="PEROXIDASE_3"/>
    <property type="match status" value="1"/>
</dbReference>
<dbReference type="GO" id="GO:0004601">
    <property type="term" value="F:peroxidase activity"/>
    <property type="evidence" value="ECO:0007669"/>
    <property type="project" value="UniProtKB-KW"/>
</dbReference>
<dbReference type="GO" id="GO:0020037">
    <property type="term" value="F:heme binding"/>
    <property type="evidence" value="ECO:0007669"/>
    <property type="project" value="InterPro"/>
</dbReference>
<dbReference type="PANTHER" id="PTHR11475">
    <property type="entry name" value="OXIDASE/PEROXIDASE"/>
    <property type="match status" value="1"/>
</dbReference>
<dbReference type="WBParaSite" id="scaffold3299_cov278.g6384">
    <property type="protein sequence ID" value="scaffold3299_cov278.g6384"/>
    <property type="gene ID" value="scaffold3299_cov278.g6384"/>
</dbReference>
<dbReference type="InterPro" id="IPR019791">
    <property type="entry name" value="Haem_peroxidase_animal"/>
</dbReference>
<keyword evidence="2" id="KW-1185">Reference proteome</keyword>
<dbReference type="Pfam" id="PF03098">
    <property type="entry name" value="An_peroxidase"/>
    <property type="match status" value="1"/>
</dbReference>
<dbReference type="Gene3D" id="1.10.640.10">
    <property type="entry name" value="Haem peroxidase domain superfamily, animal type"/>
    <property type="match status" value="1"/>
</dbReference>
<sequence length="84" mass="9422">MKSTIRINYMRMLYFVDDLDLYVGGMIEDPVIGGLVGPTMARILCDNGDRISQVPVHAFMLPQSGGGIEQCNSITRMDLAKWRE</sequence>
<dbReference type="InterPro" id="IPR037120">
    <property type="entry name" value="Haem_peroxidase_sf_animal"/>
</dbReference>
<dbReference type="GO" id="GO:0006979">
    <property type="term" value="P:response to oxidative stress"/>
    <property type="evidence" value="ECO:0007669"/>
    <property type="project" value="InterPro"/>
</dbReference>
<proteinExistence type="predicted"/>
<keyword evidence="1" id="KW-0575">Peroxidase</keyword>
<dbReference type="InterPro" id="IPR010255">
    <property type="entry name" value="Haem_peroxidase_sf"/>
</dbReference>
<evidence type="ECO:0000313" key="2">
    <source>
        <dbReference type="Proteomes" id="UP000887561"/>
    </source>
</evidence>
<evidence type="ECO:0000313" key="3">
    <source>
        <dbReference type="WBParaSite" id="scaffold3299_cov278.g6384"/>
    </source>
</evidence>
<protein>
    <submittedName>
        <fullName evidence="3">Uncharacterized protein</fullName>
    </submittedName>
</protein>
<dbReference type="PANTHER" id="PTHR11475:SF58">
    <property type="entry name" value="PEROXIDASIN"/>
    <property type="match status" value="1"/>
</dbReference>
<reference evidence="3" key="1">
    <citation type="submission" date="2022-11" db="UniProtKB">
        <authorList>
            <consortium name="WormBaseParasite"/>
        </authorList>
    </citation>
    <scope>IDENTIFICATION</scope>
</reference>
<dbReference type="Proteomes" id="UP000887561">
    <property type="component" value="Unplaced"/>
</dbReference>
<dbReference type="GO" id="GO:0005615">
    <property type="term" value="C:extracellular space"/>
    <property type="evidence" value="ECO:0007669"/>
    <property type="project" value="TreeGrafter"/>
</dbReference>
<accession>A0A915MA56</accession>
<dbReference type="SUPFAM" id="SSF48113">
    <property type="entry name" value="Heme-dependent peroxidases"/>
    <property type="match status" value="1"/>
</dbReference>
<name>A0A915MA56_MELJA</name>
<organism evidence="2 3">
    <name type="scientific">Meloidogyne javanica</name>
    <name type="common">Root-knot nematode worm</name>
    <dbReference type="NCBI Taxonomy" id="6303"/>
    <lineage>
        <taxon>Eukaryota</taxon>
        <taxon>Metazoa</taxon>
        <taxon>Ecdysozoa</taxon>
        <taxon>Nematoda</taxon>
        <taxon>Chromadorea</taxon>
        <taxon>Rhabditida</taxon>
        <taxon>Tylenchina</taxon>
        <taxon>Tylenchomorpha</taxon>
        <taxon>Tylenchoidea</taxon>
        <taxon>Meloidogynidae</taxon>
        <taxon>Meloidogyninae</taxon>
        <taxon>Meloidogyne</taxon>
        <taxon>Meloidogyne incognita group</taxon>
    </lineage>
</organism>
<keyword evidence="1" id="KW-0560">Oxidoreductase</keyword>
<dbReference type="AlphaFoldDB" id="A0A915MA56"/>
<evidence type="ECO:0000256" key="1">
    <source>
        <dbReference type="ARBA" id="ARBA00022559"/>
    </source>
</evidence>